<dbReference type="Gene3D" id="1.20.1250.20">
    <property type="entry name" value="MFS general substrate transporter like domains"/>
    <property type="match status" value="1"/>
</dbReference>
<dbReference type="Gene3D" id="1.20.1720.10">
    <property type="entry name" value="Multidrug resistance protein D"/>
    <property type="match status" value="1"/>
</dbReference>
<evidence type="ECO:0000256" key="7">
    <source>
        <dbReference type="ARBA" id="ARBA00023251"/>
    </source>
</evidence>
<feature type="transmembrane region" description="Helical" evidence="8">
    <location>
        <begin position="120"/>
        <end position="141"/>
    </location>
</feature>
<keyword evidence="7" id="KW-0046">Antibiotic resistance</keyword>
<evidence type="ECO:0000256" key="8">
    <source>
        <dbReference type="SAM" id="Phobius"/>
    </source>
</evidence>
<feature type="transmembrane region" description="Helical" evidence="8">
    <location>
        <begin position="279"/>
        <end position="304"/>
    </location>
</feature>
<dbReference type="PANTHER" id="PTHR42718:SF47">
    <property type="entry name" value="METHYL VIOLOGEN RESISTANCE PROTEIN SMVA"/>
    <property type="match status" value="1"/>
</dbReference>
<feature type="domain" description="Major facilitator superfamily (MFS) profile" evidence="9">
    <location>
        <begin position="25"/>
        <end position="512"/>
    </location>
</feature>
<keyword evidence="2" id="KW-0813">Transport</keyword>
<feature type="transmembrane region" description="Helical" evidence="8">
    <location>
        <begin position="242"/>
        <end position="259"/>
    </location>
</feature>
<feature type="transmembrane region" description="Helical" evidence="8">
    <location>
        <begin position="344"/>
        <end position="364"/>
    </location>
</feature>
<protein>
    <submittedName>
        <fullName evidence="10">MFS transporter</fullName>
    </submittedName>
</protein>
<evidence type="ECO:0000256" key="3">
    <source>
        <dbReference type="ARBA" id="ARBA00022475"/>
    </source>
</evidence>
<evidence type="ECO:0000256" key="1">
    <source>
        <dbReference type="ARBA" id="ARBA00004651"/>
    </source>
</evidence>
<dbReference type="GO" id="GO:0022857">
    <property type="term" value="F:transmembrane transporter activity"/>
    <property type="evidence" value="ECO:0007669"/>
    <property type="project" value="InterPro"/>
</dbReference>
<dbReference type="EMBL" id="CP108318">
    <property type="protein sequence ID" value="WTW59452.1"/>
    <property type="molecule type" value="Genomic_DNA"/>
</dbReference>
<dbReference type="Pfam" id="PF07690">
    <property type="entry name" value="MFS_1"/>
    <property type="match status" value="1"/>
</dbReference>
<comment type="subcellular location">
    <subcellularLocation>
        <location evidence="1">Cell membrane</location>
        <topology evidence="1">Multi-pass membrane protein</topology>
    </subcellularLocation>
</comment>
<keyword evidence="3" id="KW-1003">Cell membrane</keyword>
<feature type="transmembrane region" description="Helical" evidence="8">
    <location>
        <begin position="211"/>
        <end position="230"/>
    </location>
</feature>
<accession>A0AAU2UWL5</accession>
<keyword evidence="5 8" id="KW-1133">Transmembrane helix</keyword>
<dbReference type="AlphaFoldDB" id="A0AAU2UWL5"/>
<organism evidence="10">
    <name type="scientific">Streptomyces sp. NBC_00003</name>
    <dbReference type="NCBI Taxonomy" id="2903608"/>
    <lineage>
        <taxon>Bacteria</taxon>
        <taxon>Bacillati</taxon>
        <taxon>Actinomycetota</taxon>
        <taxon>Actinomycetes</taxon>
        <taxon>Kitasatosporales</taxon>
        <taxon>Streptomycetaceae</taxon>
        <taxon>Streptomyces</taxon>
    </lineage>
</organism>
<dbReference type="InterPro" id="IPR020846">
    <property type="entry name" value="MFS_dom"/>
</dbReference>
<feature type="transmembrane region" description="Helical" evidence="8">
    <location>
        <begin position="91"/>
        <end position="108"/>
    </location>
</feature>
<evidence type="ECO:0000256" key="2">
    <source>
        <dbReference type="ARBA" id="ARBA00022448"/>
    </source>
</evidence>
<name>A0AAU2UWL5_9ACTN</name>
<sequence length="529" mass="54589">MTNSDAPAKTAAEPDVGAQRRKWLVLAVVSTSLLLCGIDLTVLHAAVPSMSLDLHPSGVQLLWIVDIYSLTLASLLVTCGTLGDRIGRKRMVLSGFAVFGLASAAAAFSDSTPQLITARVVLGIGAAMIMASTVAIIRVVFTDARERAIAIGIWTSAHSVGATLGPLLGGLITERWGWGAVFLVNVPIVLVILVVGARVVPESRNPSPRRWDMASVALSITGLAGVVYALKQAGEHVGVDPLILAAATGGALLLFLFVGRQRRLAEPLLDFSLFADRRFSTATLCVIGCFGSYVALLFFLTQWFQQVGGFSPVRAGLALMPLAAANAVGATTAPWASARWSNRWALTGSLGLFAAAAAALALTGDTSHYARLVPPLIAAGLGAGVVMTLGADSIMAAADPERSGEAAAIQETSFELGAGLGVAVLGTALAATYRTSLPEVAGLSRRQQSTAQESFASAEDVLRQLPATTASNLTTAARRAYDQGFTTVAGVAAAVLVATAVLAATMLRPRAAEALEEGSENSSTSLGMP</sequence>
<evidence type="ECO:0000256" key="6">
    <source>
        <dbReference type="ARBA" id="ARBA00023136"/>
    </source>
</evidence>
<gene>
    <name evidence="10" type="ORF">OG549_01650</name>
</gene>
<feature type="transmembrane region" description="Helical" evidence="8">
    <location>
        <begin position="59"/>
        <end position="79"/>
    </location>
</feature>
<evidence type="ECO:0000259" key="9">
    <source>
        <dbReference type="PROSITE" id="PS50850"/>
    </source>
</evidence>
<dbReference type="InterPro" id="IPR011701">
    <property type="entry name" value="MFS"/>
</dbReference>
<keyword evidence="6 8" id="KW-0472">Membrane</keyword>
<dbReference type="GO" id="GO:0005886">
    <property type="term" value="C:plasma membrane"/>
    <property type="evidence" value="ECO:0007669"/>
    <property type="project" value="UniProtKB-SubCell"/>
</dbReference>
<feature type="transmembrane region" description="Helical" evidence="8">
    <location>
        <begin position="178"/>
        <end position="199"/>
    </location>
</feature>
<evidence type="ECO:0000313" key="10">
    <source>
        <dbReference type="EMBL" id="WTW59452.1"/>
    </source>
</evidence>
<feature type="transmembrane region" description="Helical" evidence="8">
    <location>
        <begin position="376"/>
        <end position="395"/>
    </location>
</feature>
<feature type="transmembrane region" description="Helical" evidence="8">
    <location>
        <begin position="488"/>
        <end position="507"/>
    </location>
</feature>
<proteinExistence type="predicted"/>
<keyword evidence="4 8" id="KW-0812">Transmembrane</keyword>
<dbReference type="CDD" id="cd17321">
    <property type="entry name" value="MFS_MMR_MDR_like"/>
    <property type="match status" value="1"/>
</dbReference>
<dbReference type="PROSITE" id="PS50850">
    <property type="entry name" value="MFS"/>
    <property type="match status" value="1"/>
</dbReference>
<evidence type="ECO:0000256" key="4">
    <source>
        <dbReference type="ARBA" id="ARBA00022692"/>
    </source>
</evidence>
<dbReference type="SUPFAM" id="SSF103473">
    <property type="entry name" value="MFS general substrate transporter"/>
    <property type="match status" value="1"/>
</dbReference>
<dbReference type="PANTHER" id="PTHR42718">
    <property type="entry name" value="MAJOR FACILITATOR SUPERFAMILY MULTIDRUG TRANSPORTER MFSC"/>
    <property type="match status" value="1"/>
</dbReference>
<dbReference type="InterPro" id="IPR036259">
    <property type="entry name" value="MFS_trans_sf"/>
</dbReference>
<dbReference type="GO" id="GO:0046677">
    <property type="term" value="P:response to antibiotic"/>
    <property type="evidence" value="ECO:0007669"/>
    <property type="project" value="UniProtKB-KW"/>
</dbReference>
<feature type="transmembrane region" description="Helical" evidence="8">
    <location>
        <begin position="316"/>
        <end position="337"/>
    </location>
</feature>
<evidence type="ECO:0000256" key="5">
    <source>
        <dbReference type="ARBA" id="ARBA00022989"/>
    </source>
</evidence>
<feature type="transmembrane region" description="Helical" evidence="8">
    <location>
        <begin position="148"/>
        <end position="172"/>
    </location>
</feature>
<feature type="transmembrane region" description="Helical" evidence="8">
    <location>
        <begin position="23"/>
        <end position="47"/>
    </location>
</feature>
<reference evidence="10" key="1">
    <citation type="submission" date="2022-10" db="EMBL/GenBank/DDBJ databases">
        <title>The complete genomes of actinobacterial strains from the NBC collection.</title>
        <authorList>
            <person name="Joergensen T.S."/>
            <person name="Alvarez Arevalo M."/>
            <person name="Sterndorff E.B."/>
            <person name="Faurdal D."/>
            <person name="Vuksanovic O."/>
            <person name="Mourched A.-S."/>
            <person name="Charusanti P."/>
            <person name="Shaw S."/>
            <person name="Blin K."/>
            <person name="Weber T."/>
        </authorList>
    </citation>
    <scope>NUCLEOTIDE SEQUENCE</scope>
    <source>
        <strain evidence="10">NBC_00003</strain>
    </source>
</reference>